<evidence type="ECO:0000256" key="10">
    <source>
        <dbReference type="SAM" id="MobiDB-lite"/>
    </source>
</evidence>
<dbReference type="Gene3D" id="1.10.287.130">
    <property type="match status" value="1"/>
</dbReference>
<protein>
    <recommendedName>
        <fullName evidence="2">histidine kinase</fullName>
        <ecNumber evidence="2">2.7.13.3</ecNumber>
    </recommendedName>
</protein>
<dbReference type="SMART" id="SM00388">
    <property type="entry name" value="HisKA"/>
    <property type="match status" value="1"/>
</dbReference>
<feature type="signal peptide" evidence="12">
    <location>
        <begin position="1"/>
        <end position="46"/>
    </location>
</feature>
<evidence type="ECO:0000259" key="15">
    <source>
        <dbReference type="PROSITE" id="PS50112"/>
    </source>
</evidence>
<evidence type="ECO:0000256" key="1">
    <source>
        <dbReference type="ARBA" id="ARBA00000085"/>
    </source>
</evidence>
<dbReference type="Pfam" id="PF02518">
    <property type="entry name" value="HATPase_c"/>
    <property type="match status" value="1"/>
</dbReference>
<dbReference type="CDD" id="cd00082">
    <property type="entry name" value="HisKA"/>
    <property type="match status" value="1"/>
</dbReference>
<dbReference type="PANTHER" id="PTHR43065:SF42">
    <property type="entry name" value="TWO-COMPONENT SENSOR PPRA"/>
    <property type="match status" value="1"/>
</dbReference>
<dbReference type="InterPro" id="IPR000014">
    <property type="entry name" value="PAS"/>
</dbReference>
<dbReference type="SUPFAM" id="SSF47384">
    <property type="entry name" value="Homodimeric domain of signal transducing histidine kinase"/>
    <property type="match status" value="1"/>
</dbReference>
<keyword evidence="6" id="KW-0418">Kinase</keyword>
<feature type="domain" description="Histidine kinase" evidence="13">
    <location>
        <begin position="468"/>
        <end position="692"/>
    </location>
</feature>
<dbReference type="InterPro" id="IPR003661">
    <property type="entry name" value="HisK_dim/P_dom"/>
</dbReference>
<evidence type="ECO:0000256" key="12">
    <source>
        <dbReference type="SAM" id="SignalP"/>
    </source>
</evidence>
<dbReference type="Pfam" id="PF00512">
    <property type="entry name" value="HisKA"/>
    <property type="match status" value="1"/>
</dbReference>
<dbReference type="InterPro" id="IPR013767">
    <property type="entry name" value="PAS_fold"/>
</dbReference>
<organism evidence="16 17">
    <name type="scientific">Ferruginivarius sediminum</name>
    <dbReference type="NCBI Taxonomy" id="2661937"/>
    <lineage>
        <taxon>Bacteria</taxon>
        <taxon>Pseudomonadati</taxon>
        <taxon>Pseudomonadota</taxon>
        <taxon>Alphaproteobacteria</taxon>
        <taxon>Rhodospirillales</taxon>
        <taxon>Rhodospirillaceae</taxon>
        <taxon>Ferruginivarius</taxon>
    </lineage>
</organism>
<feature type="domain" description="PAS" evidence="15">
    <location>
        <begin position="338"/>
        <end position="408"/>
    </location>
</feature>
<dbReference type="Pfam" id="PF00989">
    <property type="entry name" value="PAS"/>
    <property type="match status" value="1"/>
</dbReference>
<reference evidence="16 17" key="1">
    <citation type="submission" date="2018-07" db="EMBL/GenBank/DDBJ databases">
        <title>Venubactetium sediminum gen. nov., sp. nov., isolated from a marine solar saltern.</title>
        <authorList>
            <person name="Wang S."/>
        </authorList>
    </citation>
    <scope>NUCLEOTIDE SEQUENCE [LARGE SCALE GENOMIC DNA]</scope>
    <source>
        <strain evidence="16 17">WD2A32</strain>
    </source>
</reference>
<feature type="region of interest" description="Disordered" evidence="10">
    <location>
        <begin position="132"/>
        <end position="163"/>
    </location>
</feature>
<keyword evidence="11" id="KW-0472">Membrane</keyword>
<dbReference type="PANTHER" id="PTHR43065">
    <property type="entry name" value="SENSOR HISTIDINE KINASE"/>
    <property type="match status" value="1"/>
</dbReference>
<feature type="chain" id="PRO_5017076795" description="histidine kinase" evidence="12">
    <location>
        <begin position="47"/>
        <end position="837"/>
    </location>
</feature>
<dbReference type="GO" id="GO:0005524">
    <property type="term" value="F:ATP binding"/>
    <property type="evidence" value="ECO:0007669"/>
    <property type="project" value="UniProtKB-KW"/>
</dbReference>
<dbReference type="InterPro" id="IPR035965">
    <property type="entry name" value="PAS-like_dom_sf"/>
</dbReference>
<keyword evidence="8" id="KW-0902">Two-component regulatory system</keyword>
<evidence type="ECO:0000256" key="8">
    <source>
        <dbReference type="ARBA" id="ARBA00023012"/>
    </source>
</evidence>
<evidence type="ECO:0000256" key="11">
    <source>
        <dbReference type="SAM" id="Phobius"/>
    </source>
</evidence>
<evidence type="ECO:0000256" key="7">
    <source>
        <dbReference type="ARBA" id="ARBA00022840"/>
    </source>
</evidence>
<dbReference type="GO" id="GO:0000155">
    <property type="term" value="F:phosphorelay sensor kinase activity"/>
    <property type="evidence" value="ECO:0007669"/>
    <property type="project" value="InterPro"/>
</dbReference>
<dbReference type="FunFam" id="1.10.287.130:FF:000037">
    <property type="entry name" value="Hybrid sensor histidine kinase/response regulator"/>
    <property type="match status" value="1"/>
</dbReference>
<evidence type="ECO:0000256" key="3">
    <source>
        <dbReference type="ARBA" id="ARBA00022553"/>
    </source>
</evidence>
<dbReference type="GO" id="GO:0006355">
    <property type="term" value="P:regulation of DNA-templated transcription"/>
    <property type="evidence" value="ECO:0007669"/>
    <property type="project" value="InterPro"/>
</dbReference>
<dbReference type="Pfam" id="PF00072">
    <property type="entry name" value="Response_reg"/>
    <property type="match status" value="1"/>
</dbReference>
<keyword evidence="3 9" id="KW-0597">Phosphoprotein</keyword>
<comment type="caution">
    <text evidence="16">The sequence shown here is derived from an EMBL/GenBank/DDBJ whole genome shotgun (WGS) entry which is preliminary data.</text>
</comment>
<dbReference type="InterPro" id="IPR036890">
    <property type="entry name" value="HATPase_C_sf"/>
</dbReference>
<dbReference type="SUPFAM" id="SSF55785">
    <property type="entry name" value="PYP-like sensor domain (PAS domain)"/>
    <property type="match status" value="3"/>
</dbReference>
<dbReference type="NCBIfam" id="TIGR00229">
    <property type="entry name" value="sensory_box"/>
    <property type="match status" value="1"/>
</dbReference>
<feature type="domain" description="Response regulatory" evidence="14">
    <location>
        <begin position="716"/>
        <end position="832"/>
    </location>
</feature>
<feature type="domain" description="PAS" evidence="15">
    <location>
        <begin position="208"/>
        <end position="261"/>
    </location>
</feature>
<dbReference type="CDD" id="cd00130">
    <property type="entry name" value="PAS"/>
    <property type="match status" value="1"/>
</dbReference>
<evidence type="ECO:0000256" key="9">
    <source>
        <dbReference type="PROSITE-ProRule" id="PRU00169"/>
    </source>
</evidence>
<dbReference type="InterPro" id="IPR005467">
    <property type="entry name" value="His_kinase_dom"/>
</dbReference>
<dbReference type="AlphaFoldDB" id="A0A369T9K0"/>
<evidence type="ECO:0000256" key="6">
    <source>
        <dbReference type="ARBA" id="ARBA00022777"/>
    </source>
</evidence>
<keyword evidence="7" id="KW-0067">ATP-binding</keyword>
<dbReference type="Gene3D" id="3.30.450.20">
    <property type="entry name" value="PAS domain"/>
    <property type="match status" value="3"/>
</dbReference>
<dbReference type="SUPFAM" id="SSF55874">
    <property type="entry name" value="ATPase domain of HSP90 chaperone/DNA topoisomerase II/histidine kinase"/>
    <property type="match status" value="1"/>
</dbReference>
<evidence type="ECO:0000259" key="13">
    <source>
        <dbReference type="PROSITE" id="PS50109"/>
    </source>
</evidence>
<dbReference type="PROSITE" id="PS50110">
    <property type="entry name" value="RESPONSE_REGULATORY"/>
    <property type="match status" value="1"/>
</dbReference>
<name>A0A369T9K0_9PROT</name>
<evidence type="ECO:0000313" key="17">
    <source>
        <dbReference type="Proteomes" id="UP000253941"/>
    </source>
</evidence>
<evidence type="ECO:0000256" key="2">
    <source>
        <dbReference type="ARBA" id="ARBA00012438"/>
    </source>
</evidence>
<sequence>MAGDRPVHEVVKATVMRWCRSTFDFVAAAARAAAVASVPAASPAHAATQATSSIVVPWVLVVTLAVVVSILAVGLMRSRRALGLFQDSFDSIPHPRQVVDADGTPLRTNRAFRDHLTDDGSAMPDVVERRANGREAGEEVRRLAERAAAGGSGHAEVPLTRGGGARGGGERIWLDVRAQPMRERAGVVLWSAEDITARRQIQDVLEDEQARFIDLLEHAPIGFYSVDQDGCFLFANSTLAGWLGVATERLTSGKLRLHDIVEAAGEAGAPAFCPFPDWRAREGQTAHGEVEMHGPSGHGFEAHVTQEVVPGEGGAISTRSVVRNLTQERAIAEALERSERRFRRFFEKAPVGIALVDGEGCVSECNAAFARTLQQAPHALVGQRLTDLVREQDRDNVAATLSGEVESPAEVRVTDGGIVCALFATALDESDGQKGGVVHLIDTTEQKNLEEQFAQSQKMQAVGQLAGGIAHDFNNLLTAMIGFCDLLLLRHRPGDQSFADLMQVKQNANRAANLVRQLLAFSRQQTLRPTVLSVTDVLAELMHLLRRLIGENIELEISHGRDLHPVKVDQGQLEQVIINLAVNARDAMIETGGRLAIQTRNSVLEKPIKREGETVPPGDYVLIEIADSGCGIPRENLDRIFEPFFSTKELGAGTGLGLSTVYGIVKQTGGFILVDSAVGEGTTFQIFLPRHRESHSEAAARDVESQQARDLTGMGTLLLVEDEDAVRSFSARALRKKGYTVLEAGSGEQALEMLKDESDPVDLLITDVVMPQVDGPTLVKRVRESRPSLKVIFISGYTEGSFRKHLDDDSGVHFLAKPFSLKQLAGTVKEVLHEPGA</sequence>
<dbReference type="InterPro" id="IPR013656">
    <property type="entry name" value="PAS_4"/>
</dbReference>
<dbReference type="SMART" id="SM00387">
    <property type="entry name" value="HATPase_c"/>
    <property type="match status" value="1"/>
</dbReference>
<dbReference type="PRINTS" id="PR00344">
    <property type="entry name" value="BCTRLSENSOR"/>
</dbReference>
<dbReference type="InterPro" id="IPR001789">
    <property type="entry name" value="Sig_transdc_resp-reg_receiver"/>
</dbReference>
<keyword evidence="11" id="KW-1133">Transmembrane helix</keyword>
<accession>A0A369T9K0</accession>
<evidence type="ECO:0000256" key="4">
    <source>
        <dbReference type="ARBA" id="ARBA00022679"/>
    </source>
</evidence>
<keyword evidence="11" id="KW-0812">Transmembrane</keyword>
<dbReference type="InterPro" id="IPR004358">
    <property type="entry name" value="Sig_transdc_His_kin-like_C"/>
</dbReference>
<gene>
    <name evidence="16" type="ORF">DRB17_16070</name>
</gene>
<proteinExistence type="predicted"/>
<evidence type="ECO:0000259" key="14">
    <source>
        <dbReference type="PROSITE" id="PS50110"/>
    </source>
</evidence>
<dbReference type="InterPro" id="IPR003594">
    <property type="entry name" value="HATPase_dom"/>
</dbReference>
<dbReference type="PROSITE" id="PS50112">
    <property type="entry name" value="PAS"/>
    <property type="match status" value="2"/>
</dbReference>
<keyword evidence="12" id="KW-0732">Signal</keyword>
<evidence type="ECO:0000313" key="16">
    <source>
        <dbReference type="EMBL" id="RDD60847.1"/>
    </source>
</evidence>
<dbReference type="EC" id="2.7.13.3" evidence="2"/>
<dbReference type="InterPro" id="IPR036097">
    <property type="entry name" value="HisK_dim/P_sf"/>
</dbReference>
<dbReference type="Gene3D" id="3.30.565.10">
    <property type="entry name" value="Histidine kinase-like ATPase, C-terminal domain"/>
    <property type="match status" value="1"/>
</dbReference>
<comment type="catalytic activity">
    <reaction evidence="1">
        <text>ATP + protein L-histidine = ADP + protein N-phospho-L-histidine.</text>
        <dbReference type="EC" id="2.7.13.3"/>
    </reaction>
</comment>
<feature type="transmembrane region" description="Helical" evidence="11">
    <location>
        <begin position="56"/>
        <end position="76"/>
    </location>
</feature>
<dbReference type="Pfam" id="PF08448">
    <property type="entry name" value="PAS_4"/>
    <property type="match status" value="1"/>
</dbReference>
<feature type="compositionally biased region" description="Basic and acidic residues" evidence="10">
    <location>
        <begin position="132"/>
        <end position="145"/>
    </location>
</feature>
<evidence type="ECO:0000256" key="5">
    <source>
        <dbReference type="ARBA" id="ARBA00022741"/>
    </source>
</evidence>
<keyword evidence="4" id="KW-0808">Transferase</keyword>
<dbReference type="SUPFAM" id="SSF52172">
    <property type="entry name" value="CheY-like"/>
    <property type="match status" value="1"/>
</dbReference>
<dbReference type="InterPro" id="IPR011006">
    <property type="entry name" value="CheY-like_superfamily"/>
</dbReference>
<feature type="modified residue" description="4-aspartylphosphate" evidence="9">
    <location>
        <position position="767"/>
    </location>
</feature>
<dbReference type="SMART" id="SM00448">
    <property type="entry name" value="REC"/>
    <property type="match status" value="1"/>
</dbReference>
<dbReference type="Proteomes" id="UP000253941">
    <property type="component" value="Unassembled WGS sequence"/>
</dbReference>
<dbReference type="SMART" id="SM00091">
    <property type="entry name" value="PAS"/>
    <property type="match status" value="2"/>
</dbReference>
<dbReference type="PROSITE" id="PS50109">
    <property type="entry name" value="HIS_KIN"/>
    <property type="match status" value="1"/>
</dbReference>
<keyword evidence="17" id="KW-1185">Reference proteome</keyword>
<dbReference type="Gene3D" id="3.40.50.2300">
    <property type="match status" value="1"/>
</dbReference>
<keyword evidence="5" id="KW-0547">Nucleotide-binding</keyword>
<dbReference type="EMBL" id="QPMH01000019">
    <property type="protein sequence ID" value="RDD60847.1"/>
    <property type="molecule type" value="Genomic_DNA"/>
</dbReference>